<dbReference type="EMBL" id="MU004194">
    <property type="protein sequence ID" value="KAF2492039.1"/>
    <property type="molecule type" value="Genomic_DNA"/>
</dbReference>
<evidence type="ECO:0000256" key="1">
    <source>
        <dbReference type="SAM" id="MobiDB-lite"/>
    </source>
</evidence>
<organism evidence="2 3">
    <name type="scientific">Lophium mytilinum</name>
    <dbReference type="NCBI Taxonomy" id="390894"/>
    <lineage>
        <taxon>Eukaryota</taxon>
        <taxon>Fungi</taxon>
        <taxon>Dikarya</taxon>
        <taxon>Ascomycota</taxon>
        <taxon>Pezizomycotina</taxon>
        <taxon>Dothideomycetes</taxon>
        <taxon>Pleosporomycetidae</taxon>
        <taxon>Mytilinidiales</taxon>
        <taxon>Mytilinidiaceae</taxon>
        <taxon>Lophium</taxon>
    </lineage>
</organism>
<gene>
    <name evidence="2" type="ORF">BU16DRAFT_101781</name>
</gene>
<keyword evidence="3" id="KW-1185">Reference proteome</keyword>
<protein>
    <submittedName>
        <fullName evidence="2">Uncharacterized protein</fullName>
    </submittedName>
</protein>
<evidence type="ECO:0000313" key="2">
    <source>
        <dbReference type="EMBL" id="KAF2492039.1"/>
    </source>
</evidence>
<dbReference type="Proteomes" id="UP000799750">
    <property type="component" value="Unassembled WGS sequence"/>
</dbReference>
<reference evidence="2" key="1">
    <citation type="journal article" date="2020" name="Stud. Mycol.">
        <title>101 Dothideomycetes genomes: a test case for predicting lifestyles and emergence of pathogens.</title>
        <authorList>
            <person name="Haridas S."/>
            <person name="Albert R."/>
            <person name="Binder M."/>
            <person name="Bloem J."/>
            <person name="Labutti K."/>
            <person name="Salamov A."/>
            <person name="Andreopoulos B."/>
            <person name="Baker S."/>
            <person name="Barry K."/>
            <person name="Bills G."/>
            <person name="Bluhm B."/>
            <person name="Cannon C."/>
            <person name="Castanera R."/>
            <person name="Culley D."/>
            <person name="Daum C."/>
            <person name="Ezra D."/>
            <person name="Gonzalez J."/>
            <person name="Henrissat B."/>
            <person name="Kuo A."/>
            <person name="Liang C."/>
            <person name="Lipzen A."/>
            <person name="Lutzoni F."/>
            <person name="Magnuson J."/>
            <person name="Mondo S."/>
            <person name="Nolan M."/>
            <person name="Ohm R."/>
            <person name="Pangilinan J."/>
            <person name="Park H.-J."/>
            <person name="Ramirez L."/>
            <person name="Alfaro M."/>
            <person name="Sun H."/>
            <person name="Tritt A."/>
            <person name="Yoshinaga Y."/>
            <person name="Zwiers L.-H."/>
            <person name="Turgeon B."/>
            <person name="Goodwin S."/>
            <person name="Spatafora J."/>
            <person name="Crous P."/>
            <person name="Grigoriev I."/>
        </authorList>
    </citation>
    <scope>NUCLEOTIDE SEQUENCE</scope>
    <source>
        <strain evidence="2">CBS 269.34</strain>
    </source>
</reference>
<sequence length="206" mass="22610">MPWSPLLESRLAQPHAHRRRHGGSFGRASRTCSSAAAGAVAGHCWSLLGRHCGGWPSSAMPSGVSRWSQIAFHALQDIRRGRVRGVREHLIRFMGALLVKQWRPLSWRPPGSVRGNFGFLQPVPQCVRRDPGRTISMPASPPNTRAASSRALRRSPRAGRGRATAMAHPRVAEGCCCSGEGPSSECRRQLMDDFREHWAPCYAASS</sequence>
<name>A0A6A6QIX2_9PEZI</name>
<feature type="compositionally biased region" description="Basic residues" evidence="1">
    <location>
        <begin position="151"/>
        <end position="160"/>
    </location>
</feature>
<dbReference type="AlphaFoldDB" id="A0A6A6QIX2"/>
<proteinExistence type="predicted"/>
<accession>A0A6A6QIX2</accession>
<feature type="region of interest" description="Disordered" evidence="1">
    <location>
        <begin position="133"/>
        <end position="166"/>
    </location>
</feature>
<evidence type="ECO:0000313" key="3">
    <source>
        <dbReference type="Proteomes" id="UP000799750"/>
    </source>
</evidence>